<dbReference type="GO" id="GO:0030422">
    <property type="term" value="P:siRNA processing"/>
    <property type="evidence" value="ECO:0007669"/>
    <property type="project" value="TreeGrafter"/>
</dbReference>
<dbReference type="OrthoDB" id="6513042at2759"/>
<dbReference type="PANTHER" id="PTHR23079:SF55">
    <property type="entry name" value="RNA-DIRECTED RNA POLYMERASE"/>
    <property type="match status" value="1"/>
</dbReference>
<dbReference type="InterPro" id="IPR057596">
    <property type="entry name" value="RDRP_core"/>
</dbReference>
<evidence type="ECO:0000259" key="11">
    <source>
        <dbReference type="Pfam" id="PF26253"/>
    </source>
</evidence>
<evidence type="ECO:0000256" key="3">
    <source>
        <dbReference type="ARBA" id="ARBA00022679"/>
    </source>
</evidence>
<dbReference type="EC" id="2.7.7.48" evidence="8"/>
<keyword evidence="4 8" id="KW-0548">Nucleotidyltransferase</keyword>
<keyword evidence="5 8" id="KW-0694">RNA-binding</keyword>
<dbReference type="Pfam" id="PF05183">
    <property type="entry name" value="RdRP"/>
    <property type="match status" value="1"/>
</dbReference>
<evidence type="ECO:0000256" key="4">
    <source>
        <dbReference type="ARBA" id="ARBA00022695"/>
    </source>
</evidence>
<dbReference type="InterPro" id="IPR007855">
    <property type="entry name" value="RDRP"/>
</dbReference>
<dbReference type="GO" id="GO:0031380">
    <property type="term" value="C:nuclear RNA-directed RNA polymerase complex"/>
    <property type="evidence" value="ECO:0007669"/>
    <property type="project" value="TreeGrafter"/>
</dbReference>
<evidence type="ECO:0000256" key="9">
    <source>
        <dbReference type="SAM" id="MobiDB-lite"/>
    </source>
</evidence>
<dbReference type="Proteomes" id="UP000594364">
    <property type="component" value="Chromosome 2"/>
</dbReference>
<evidence type="ECO:0000256" key="7">
    <source>
        <dbReference type="ARBA" id="ARBA00048744"/>
    </source>
</evidence>
<accession>A0A7S9KQD1</accession>
<reference evidence="12 13" key="1">
    <citation type="journal article" date="2018" name="PLoS Genet.">
        <title>Repeat elements organise 3D genome structure and mediate transcription in the filamentous fungus Epichloe festucae.</title>
        <authorList>
            <person name="Winter D.J."/>
            <person name="Ganley A.R.D."/>
            <person name="Young C.A."/>
            <person name="Liachko I."/>
            <person name="Schardl C.L."/>
            <person name="Dupont P.Y."/>
            <person name="Berry D."/>
            <person name="Ram A."/>
            <person name="Scott B."/>
            <person name="Cox M.P."/>
        </authorList>
    </citation>
    <scope>NUCLEOTIDE SEQUENCE [LARGE SCALE GENOMIC DNA]</scope>
    <source>
        <strain evidence="12 13">Fl1</strain>
    </source>
</reference>
<protein>
    <recommendedName>
        <fullName evidence="8">RNA-dependent RNA polymerase</fullName>
        <ecNumber evidence="8">2.7.7.48</ecNumber>
    </recommendedName>
</protein>
<feature type="region of interest" description="Disordered" evidence="9">
    <location>
        <begin position="1"/>
        <end position="30"/>
    </location>
</feature>
<proteinExistence type="inferred from homology"/>
<dbReference type="EMBL" id="CP031386">
    <property type="protein sequence ID" value="QPG97410.1"/>
    <property type="molecule type" value="Genomic_DNA"/>
</dbReference>
<evidence type="ECO:0000313" key="12">
    <source>
        <dbReference type="EMBL" id="QPG97410.1"/>
    </source>
</evidence>
<dbReference type="PANTHER" id="PTHR23079">
    <property type="entry name" value="RNA-DEPENDENT RNA POLYMERASE"/>
    <property type="match status" value="1"/>
</dbReference>
<evidence type="ECO:0000256" key="1">
    <source>
        <dbReference type="ARBA" id="ARBA00005762"/>
    </source>
</evidence>
<feature type="domain" description="RDRP core" evidence="10">
    <location>
        <begin position="448"/>
        <end position="1013"/>
    </location>
</feature>
<feature type="domain" description="RDRP C-terminal head" evidence="11">
    <location>
        <begin position="1040"/>
        <end position="1182"/>
    </location>
</feature>
<feature type="region of interest" description="Disordered" evidence="9">
    <location>
        <begin position="110"/>
        <end position="130"/>
    </location>
</feature>
<evidence type="ECO:0000256" key="6">
    <source>
        <dbReference type="ARBA" id="ARBA00023158"/>
    </source>
</evidence>
<evidence type="ECO:0000256" key="2">
    <source>
        <dbReference type="ARBA" id="ARBA00022484"/>
    </source>
</evidence>
<keyword evidence="6" id="KW-0943">RNA-mediated gene silencing</keyword>
<evidence type="ECO:0000313" key="13">
    <source>
        <dbReference type="Proteomes" id="UP000594364"/>
    </source>
</evidence>
<comment type="catalytic activity">
    <reaction evidence="7 8">
        <text>RNA(n) + a ribonucleoside 5'-triphosphate = RNA(n+1) + diphosphate</text>
        <dbReference type="Rhea" id="RHEA:21248"/>
        <dbReference type="Rhea" id="RHEA-COMP:14527"/>
        <dbReference type="Rhea" id="RHEA-COMP:17342"/>
        <dbReference type="ChEBI" id="CHEBI:33019"/>
        <dbReference type="ChEBI" id="CHEBI:61557"/>
        <dbReference type="ChEBI" id="CHEBI:140395"/>
        <dbReference type="EC" id="2.7.7.48"/>
    </reaction>
</comment>
<organism evidence="12 13">
    <name type="scientific">Epichloe festucae (strain Fl1)</name>
    <dbReference type="NCBI Taxonomy" id="877507"/>
    <lineage>
        <taxon>Eukaryota</taxon>
        <taxon>Fungi</taxon>
        <taxon>Dikarya</taxon>
        <taxon>Ascomycota</taxon>
        <taxon>Pezizomycotina</taxon>
        <taxon>Sordariomycetes</taxon>
        <taxon>Hypocreomycetidae</taxon>
        <taxon>Hypocreales</taxon>
        <taxon>Clavicipitaceae</taxon>
        <taxon>Epichloe</taxon>
    </lineage>
</organism>
<name>A0A7S9KQD1_EPIFF</name>
<evidence type="ECO:0000259" key="10">
    <source>
        <dbReference type="Pfam" id="PF05183"/>
    </source>
</evidence>
<dbReference type="GO" id="GO:0003968">
    <property type="term" value="F:RNA-directed RNA polymerase activity"/>
    <property type="evidence" value="ECO:0007669"/>
    <property type="project" value="UniProtKB-KW"/>
</dbReference>
<dbReference type="GO" id="GO:0003723">
    <property type="term" value="F:RNA binding"/>
    <property type="evidence" value="ECO:0007669"/>
    <property type="project" value="UniProtKB-KW"/>
</dbReference>
<feature type="compositionally biased region" description="Low complexity" evidence="9">
    <location>
        <begin position="14"/>
        <end position="28"/>
    </location>
</feature>
<evidence type="ECO:0000256" key="8">
    <source>
        <dbReference type="RuleBase" id="RU363098"/>
    </source>
</evidence>
<dbReference type="InterPro" id="IPR058752">
    <property type="entry name" value="RDRP_C_head"/>
</dbReference>
<comment type="similarity">
    <text evidence="1 8">Belongs to the RdRP family.</text>
</comment>
<gene>
    <name evidence="12" type="ORF">C2857_006277</name>
</gene>
<sequence length="1296" mass="146831">MVLSGPKRRNGTGTAPSSTSAKSSATSPDKWRMRPSLTVRFDGLPLDVSARHIWEWFSSQGTIALINLFDPKNNRGTMSAKVKFEPPPSRKFWSHGVDVEHPAYPHGLSLSAYADDTTDGPSANDAAHNHPGNVNIPLGSLGFGCMVKPTVMHVMKSVRSEQNSRLQLDKKRKIINIFFSYSTEPTKSNYWATSREFKAVIRISTIEKILEANDDEWQHLVVVLPHPPEYFRKCETISDTFQDNPQRWSADRTWYRATNIRVQDENPQTCPPVALHDDMENDSHINIGRWTTFRLSFDVRQHAGNNSPYKVIQSTLSEFNIFSHPNCEFDEGKAVSAWEYLDHPSTGGQQPSTLLGLRPIVHLESNVRYQLEVCISRGLLSEYTISFDFLRRLATLSPSDATRRLEYIADEKQRMIEPMDLFEIEDAEFYVSNARLPYFCAYVRRASITPTTILLSSPTVEMSNRVLRKYSHLQDRFLRVQFIGESEFGRIHAHNQQNDDIWKRVRRTLFQGVRIGSRVYEFLAFGSSQLRECGVYFFCPTDHVSCDDIRAWMGDFDHIKIVAKYAARLGQCFSTTREIRGTGKPQVKYIPDVERNGHCFTDGVGLISKFFAQAITQDMTLDVLSEPTAFQFRMGGSKGMLAVWPQIKWQEVHIRNSQEKFKSKSKGLEVVRCASRATATLNRQTITILESLGVPRSAFLKLLREQIKSFENAAQSSSAAVELLTKFVDANQNTLVLAELLKAGFKTAEEPFTANLLKLWISWSFKLLKEKARIHVTQSAFVLGCVDETGTLQGHFRETEGSVSKNVDRLPQIFLQLTDPDRYNQKTVVTGVCIVGRNPSLHPGDIRVVHAVDEPRLRHLTDVVVFPSTGDRPVPSMLSGGDLDGDDFFIIWDGDLIPREWNYPPMDYKGPNPQKLDRDVAVDDLRDFFVNYMKNDVLALIAVSHLAFADEFGPKSQLCLHLADQHSRAVDYPKTGEPADFDPKEQPRRWPHFMERKSTYHSKKALGAIYDEVAKHSTNFDPSWEHAFDKRITERFEIEEDTLEAAKVIKTQYDISVRRLLAQYEVKTEFELYTSWCMSRPRIGSDFKRQESLGHEYDAVKQRFRDQCYNMLDGNEPEQLDKFVAAMYKVTEEDVKAARKDEEELANNDLSNGISGGSEPVVPVMPLISFPWIFHWVMIRLAMGENYKPGKAVLAAARRIPAVNHKIQSLFGNFKSPRSRADVGAVVEKASLESKEGPMTKEDNPRGGNAIREVAENIAHIDDVTEGGPDSVESSNVSLAGEAAIDRLTALLGIVE</sequence>
<feature type="compositionally biased region" description="Basic residues" evidence="9">
    <location>
        <begin position="1"/>
        <end position="10"/>
    </location>
</feature>
<evidence type="ECO:0000256" key="5">
    <source>
        <dbReference type="ARBA" id="ARBA00022884"/>
    </source>
</evidence>
<keyword evidence="2 8" id="KW-0696">RNA-directed RNA polymerase</keyword>
<dbReference type="Pfam" id="PF26253">
    <property type="entry name" value="RdRP_head"/>
    <property type="match status" value="1"/>
</dbReference>
<keyword evidence="13" id="KW-1185">Reference proteome</keyword>
<keyword evidence="3 8" id="KW-0808">Transferase</keyword>